<dbReference type="EMBL" id="RRYP01020986">
    <property type="protein sequence ID" value="TNV72784.1"/>
    <property type="molecule type" value="Genomic_DNA"/>
</dbReference>
<name>A0A8J8SW13_HALGN</name>
<feature type="transmembrane region" description="Helical" evidence="1">
    <location>
        <begin position="90"/>
        <end position="111"/>
    </location>
</feature>
<keyword evidence="1" id="KW-0812">Transmembrane</keyword>
<evidence type="ECO:0000256" key="1">
    <source>
        <dbReference type="SAM" id="Phobius"/>
    </source>
</evidence>
<comment type="caution">
    <text evidence="2">The sequence shown here is derived from an EMBL/GenBank/DDBJ whole genome shotgun (WGS) entry which is preliminary data.</text>
</comment>
<feature type="transmembrane region" description="Helical" evidence="1">
    <location>
        <begin position="12"/>
        <end position="39"/>
    </location>
</feature>
<dbReference type="AlphaFoldDB" id="A0A8J8SW13"/>
<feature type="transmembrane region" description="Helical" evidence="1">
    <location>
        <begin position="123"/>
        <end position="151"/>
    </location>
</feature>
<proteinExistence type="predicted"/>
<keyword evidence="1" id="KW-1133">Transmembrane helix</keyword>
<accession>A0A8J8SW13</accession>
<keyword evidence="3" id="KW-1185">Reference proteome</keyword>
<protein>
    <submittedName>
        <fullName evidence="2">Uncharacterized protein</fullName>
    </submittedName>
</protein>
<keyword evidence="1" id="KW-0472">Membrane</keyword>
<organism evidence="2 3">
    <name type="scientific">Halteria grandinella</name>
    <dbReference type="NCBI Taxonomy" id="5974"/>
    <lineage>
        <taxon>Eukaryota</taxon>
        <taxon>Sar</taxon>
        <taxon>Alveolata</taxon>
        <taxon>Ciliophora</taxon>
        <taxon>Intramacronucleata</taxon>
        <taxon>Spirotrichea</taxon>
        <taxon>Stichotrichia</taxon>
        <taxon>Sporadotrichida</taxon>
        <taxon>Halteriidae</taxon>
        <taxon>Halteria</taxon>
    </lineage>
</organism>
<dbReference type="Proteomes" id="UP000785679">
    <property type="component" value="Unassembled WGS sequence"/>
</dbReference>
<evidence type="ECO:0000313" key="2">
    <source>
        <dbReference type="EMBL" id="TNV72784.1"/>
    </source>
</evidence>
<sequence length="193" mass="21492">MLKSMLLFVKKLVLSIIGGGAVILISGLIRLYCFCLIWCSRFQRPQPAQPPTPNMISKTPKSTSLFVTTCSTTLSSPVILSSLCVSIEKLNFCCIISFCLLLTRSFLLSSMHSRNKFSTSDLSLTSCACVVLTLELFFLILSILFCSLYIYGSLDMSQLRKNQSTFFSTFSLSQPLPNYSPTNSFTLYSMIES</sequence>
<reference evidence="2" key="1">
    <citation type="submission" date="2019-06" db="EMBL/GenBank/DDBJ databases">
        <authorList>
            <person name="Zheng W."/>
        </authorList>
    </citation>
    <scope>NUCLEOTIDE SEQUENCE</scope>
    <source>
        <strain evidence="2">QDHG01</strain>
    </source>
</reference>
<evidence type="ECO:0000313" key="3">
    <source>
        <dbReference type="Proteomes" id="UP000785679"/>
    </source>
</evidence>
<gene>
    <name evidence="2" type="ORF">FGO68_gene8927</name>
</gene>